<dbReference type="Proteomes" id="UP000187209">
    <property type="component" value="Unassembled WGS sequence"/>
</dbReference>
<evidence type="ECO:0000313" key="3">
    <source>
        <dbReference type="EMBL" id="OMJ76400.1"/>
    </source>
</evidence>
<feature type="compositionally biased region" description="Polar residues" evidence="2">
    <location>
        <begin position="176"/>
        <end position="190"/>
    </location>
</feature>
<evidence type="ECO:0000313" key="4">
    <source>
        <dbReference type="Proteomes" id="UP000187209"/>
    </source>
</evidence>
<evidence type="ECO:0000256" key="1">
    <source>
        <dbReference type="SAM" id="Coils"/>
    </source>
</evidence>
<feature type="compositionally biased region" description="Low complexity" evidence="2">
    <location>
        <begin position="166"/>
        <end position="175"/>
    </location>
</feature>
<feature type="region of interest" description="Disordered" evidence="2">
    <location>
        <begin position="166"/>
        <end position="221"/>
    </location>
</feature>
<feature type="compositionally biased region" description="Basic and acidic residues" evidence="2">
    <location>
        <begin position="191"/>
        <end position="210"/>
    </location>
</feature>
<keyword evidence="4" id="KW-1185">Reference proteome</keyword>
<protein>
    <submittedName>
        <fullName evidence="3">Uncharacterized protein</fullName>
    </submittedName>
</protein>
<proteinExistence type="predicted"/>
<accession>A0A1R2BI08</accession>
<evidence type="ECO:0000256" key="2">
    <source>
        <dbReference type="SAM" id="MobiDB-lite"/>
    </source>
</evidence>
<keyword evidence="1" id="KW-0175">Coiled coil</keyword>
<gene>
    <name evidence="3" type="ORF">SteCoe_24232</name>
</gene>
<dbReference type="AlphaFoldDB" id="A0A1R2BI08"/>
<reference evidence="3 4" key="1">
    <citation type="submission" date="2016-11" db="EMBL/GenBank/DDBJ databases">
        <title>The macronuclear genome of Stentor coeruleus: a giant cell with tiny introns.</title>
        <authorList>
            <person name="Slabodnick M."/>
            <person name="Ruby J.G."/>
            <person name="Reiff S.B."/>
            <person name="Swart E.C."/>
            <person name="Gosai S."/>
            <person name="Prabakaran S."/>
            <person name="Witkowska E."/>
            <person name="Larue G.E."/>
            <person name="Fisher S."/>
            <person name="Freeman R.M."/>
            <person name="Gunawardena J."/>
            <person name="Chu W."/>
            <person name="Stover N.A."/>
            <person name="Gregory B.D."/>
            <person name="Nowacki M."/>
            <person name="Derisi J."/>
            <person name="Roy S.W."/>
            <person name="Marshall W.F."/>
            <person name="Sood P."/>
        </authorList>
    </citation>
    <scope>NUCLEOTIDE SEQUENCE [LARGE SCALE GENOMIC DNA]</scope>
    <source>
        <strain evidence="3">WM001</strain>
    </source>
</reference>
<organism evidence="3 4">
    <name type="scientific">Stentor coeruleus</name>
    <dbReference type="NCBI Taxonomy" id="5963"/>
    <lineage>
        <taxon>Eukaryota</taxon>
        <taxon>Sar</taxon>
        <taxon>Alveolata</taxon>
        <taxon>Ciliophora</taxon>
        <taxon>Postciliodesmatophora</taxon>
        <taxon>Heterotrichea</taxon>
        <taxon>Heterotrichida</taxon>
        <taxon>Stentoridae</taxon>
        <taxon>Stentor</taxon>
    </lineage>
</organism>
<sequence>MKAPEIINRYSDFSQTSERVSNISLSSQPFSKLHKSINSSSKKVNIIEKMIKDIKQMRYIKGYHEAMIIAKKLKMENNKGNVFERLFHHAEIKQAMFEHMNKIRENSNLSPKSALKRTSNVFNRLYESSELNLSCIRSESQENRLSLTPRARKSSLKVYFNLTSSLPSSNKSSPTALNQSQKSGEPSDSFSFHEDFSRTLKKSFKNEQKSPKCQTARVTTKKKVPINKMLAKNLLSKMSKSNPSMVRNNAKINSLAKVKSSDIPISKQNMKISITTEEEFLERERMKLAKLKEENDEIEKAYGIPRVVN</sequence>
<name>A0A1R2BI08_9CILI</name>
<dbReference type="EMBL" id="MPUH01000633">
    <property type="protein sequence ID" value="OMJ76400.1"/>
    <property type="molecule type" value="Genomic_DNA"/>
</dbReference>
<comment type="caution">
    <text evidence="3">The sequence shown here is derived from an EMBL/GenBank/DDBJ whole genome shotgun (WGS) entry which is preliminary data.</text>
</comment>
<feature type="coiled-coil region" evidence="1">
    <location>
        <begin position="274"/>
        <end position="301"/>
    </location>
</feature>